<dbReference type="InterPro" id="IPR033412">
    <property type="entry name" value="PFOR_II"/>
</dbReference>
<dbReference type="GO" id="GO:0019164">
    <property type="term" value="F:pyruvate synthase activity"/>
    <property type="evidence" value="ECO:0007669"/>
    <property type="project" value="UniProtKB-EC"/>
</dbReference>
<dbReference type="EC" id="1.2.7.1" evidence="5"/>
<dbReference type="Proteomes" id="UP000095651">
    <property type="component" value="Unassembled WGS sequence"/>
</dbReference>
<accession>A0A174IX82</accession>
<dbReference type="PANTHER" id="PTHR32154">
    <property type="entry name" value="PYRUVATE-FLAVODOXIN OXIDOREDUCTASE-RELATED"/>
    <property type="match status" value="1"/>
</dbReference>
<dbReference type="Gene3D" id="3.40.50.970">
    <property type="match status" value="1"/>
</dbReference>
<dbReference type="InterPro" id="IPR050722">
    <property type="entry name" value="Pyruvate:ferred/Flavod_OxRd"/>
</dbReference>
<dbReference type="CDD" id="cd07034">
    <property type="entry name" value="TPP_PYR_PFOR_IOR-alpha_like"/>
    <property type="match status" value="1"/>
</dbReference>
<dbReference type="SUPFAM" id="SSF52922">
    <property type="entry name" value="TK C-terminal domain-like"/>
    <property type="match status" value="1"/>
</dbReference>
<dbReference type="InterPro" id="IPR029061">
    <property type="entry name" value="THDP-binding"/>
</dbReference>
<evidence type="ECO:0000259" key="4">
    <source>
        <dbReference type="Pfam" id="PF17147"/>
    </source>
</evidence>
<sequence length="399" mass="44282">MAQYKMLDGNAAAVQAVSMAGVKVVSAYPITPQSPIAEKLSDLIAQGTLDAKYIRVESEHSALSCALGAQLTGVRAATATASVGLALMHEICNAVSGMRVPMVMPVVNRALASPWSLWCDHQDSMAERDSGWLQFYCENVQEIYDLLLMAYRIAEHEKVLLPAMVCFDGFFLSHSMQKVLVPEQEEVTEFIGPYQKKNFWLDPADPVFINDLISLEEFTEMKYQMMKGFEAAEEVFGKTAEEFEARFGRKLQMLEGYRTEDAETILVGMGSMMGTMKYFVNEQREKGEKVGAVKVTCFRPFPAKQMKILTQNAKRIAVFDRSAGLGAMGGPLFQETVSAVGEGCIVKDYIGGLGGRDVNPATIQRMYDDILHAEAASNIPVWIDTKENPMDIREVLRYV</sequence>
<dbReference type="Gene3D" id="3.40.50.920">
    <property type="match status" value="1"/>
</dbReference>
<name>A0A174IX82_9FIRM</name>
<dbReference type="EMBL" id="CYZE01000014">
    <property type="protein sequence ID" value="CUO92014.1"/>
    <property type="molecule type" value="Genomic_DNA"/>
</dbReference>
<organism evidence="5 6">
    <name type="scientific">Hungatella hathewayi</name>
    <dbReference type="NCBI Taxonomy" id="154046"/>
    <lineage>
        <taxon>Bacteria</taxon>
        <taxon>Bacillati</taxon>
        <taxon>Bacillota</taxon>
        <taxon>Clostridia</taxon>
        <taxon>Lachnospirales</taxon>
        <taxon>Lachnospiraceae</taxon>
        <taxon>Hungatella</taxon>
    </lineage>
</organism>
<feature type="domain" description="Pyruvate:ferredoxin oxidoreductase core" evidence="4">
    <location>
        <begin position="262"/>
        <end position="362"/>
    </location>
</feature>
<evidence type="ECO:0000313" key="5">
    <source>
        <dbReference type="EMBL" id="CUO92014.1"/>
    </source>
</evidence>
<keyword evidence="2 5" id="KW-0560">Oxidoreductase</keyword>
<protein>
    <submittedName>
        <fullName evidence="5">Pyruvate synthase subunit porA</fullName>
        <ecNumber evidence="5">1.2.7.1</ecNumber>
    </submittedName>
</protein>
<comment type="similarity">
    <text evidence="1">Belongs to the pyruvate:ferredoxin/flavodoxin oxidoreductase family.</text>
</comment>
<evidence type="ECO:0000256" key="2">
    <source>
        <dbReference type="ARBA" id="ARBA00023002"/>
    </source>
</evidence>
<proteinExistence type="inferred from homology"/>
<dbReference type="Pfam" id="PF17147">
    <property type="entry name" value="PFOR_II"/>
    <property type="match status" value="1"/>
</dbReference>
<dbReference type="SUPFAM" id="SSF52518">
    <property type="entry name" value="Thiamin diphosphate-binding fold (THDP-binding)"/>
    <property type="match status" value="1"/>
</dbReference>
<evidence type="ECO:0000313" key="6">
    <source>
        <dbReference type="Proteomes" id="UP000095651"/>
    </source>
</evidence>
<gene>
    <name evidence="5" type="primary">porA_2</name>
    <name evidence="5" type="ORF">ERS852407_04403</name>
</gene>
<dbReference type="InterPro" id="IPR002880">
    <property type="entry name" value="Pyrv_Fd/Flavodoxin_OxRdtase_N"/>
</dbReference>
<keyword evidence="5" id="KW-0670">Pyruvate</keyword>
<dbReference type="Pfam" id="PF01855">
    <property type="entry name" value="POR_N"/>
    <property type="match status" value="1"/>
</dbReference>
<dbReference type="FunFam" id="3.40.50.970:FF:000012">
    <property type="entry name" value="Pyruvate:ferredoxin (Flavodoxin) oxidoreductase"/>
    <property type="match status" value="1"/>
</dbReference>
<dbReference type="RefSeq" id="WP_055658386.1">
    <property type="nucleotide sequence ID" value="NZ_CABIXC010000014.1"/>
</dbReference>
<dbReference type="PANTHER" id="PTHR32154:SF0">
    <property type="entry name" value="PYRUVATE-FLAVODOXIN OXIDOREDUCTASE-RELATED"/>
    <property type="match status" value="1"/>
</dbReference>
<feature type="domain" description="Pyruvate flavodoxin/ferredoxin oxidoreductase pyrimidine binding" evidence="3">
    <location>
        <begin position="16"/>
        <end position="236"/>
    </location>
</feature>
<dbReference type="AlphaFoldDB" id="A0A174IX82"/>
<dbReference type="GO" id="GO:0006979">
    <property type="term" value="P:response to oxidative stress"/>
    <property type="evidence" value="ECO:0007669"/>
    <property type="project" value="TreeGrafter"/>
</dbReference>
<evidence type="ECO:0000256" key="1">
    <source>
        <dbReference type="ARBA" id="ARBA00009032"/>
    </source>
</evidence>
<dbReference type="InterPro" id="IPR009014">
    <property type="entry name" value="Transketo_C/PFOR_II"/>
</dbReference>
<dbReference type="FunFam" id="3.40.50.920:FF:000010">
    <property type="entry name" value="Pyruvate ferredoxin oxidoreductase, alpha subunit"/>
    <property type="match status" value="1"/>
</dbReference>
<evidence type="ECO:0000259" key="3">
    <source>
        <dbReference type="Pfam" id="PF01855"/>
    </source>
</evidence>
<reference evidence="5 6" key="1">
    <citation type="submission" date="2015-09" db="EMBL/GenBank/DDBJ databases">
        <authorList>
            <consortium name="Pathogen Informatics"/>
        </authorList>
    </citation>
    <scope>NUCLEOTIDE SEQUENCE [LARGE SCALE GENOMIC DNA]</scope>
    <source>
        <strain evidence="5 6">2789STDY5608850</strain>
    </source>
</reference>